<dbReference type="InterPro" id="IPR011460">
    <property type="entry name" value="Lcl_C"/>
</dbReference>
<keyword evidence="3" id="KW-1185">Reference proteome</keyword>
<dbReference type="Pfam" id="PF07603">
    <property type="entry name" value="Lcl_C"/>
    <property type="match status" value="1"/>
</dbReference>
<protein>
    <recommendedName>
        <fullName evidence="1">Lcl C-terminal domain-containing protein</fullName>
    </recommendedName>
</protein>
<dbReference type="AlphaFoldDB" id="A0A6S7F397"/>
<dbReference type="EMBL" id="CADILG010000100">
    <property type="protein sequence ID" value="CAB3928197.1"/>
    <property type="molecule type" value="Genomic_DNA"/>
</dbReference>
<dbReference type="RefSeq" id="WP_175211621.1">
    <property type="nucleotide sequence ID" value="NZ_CADILG010000100.1"/>
</dbReference>
<proteinExistence type="predicted"/>
<evidence type="ECO:0000259" key="1">
    <source>
        <dbReference type="Pfam" id="PF07603"/>
    </source>
</evidence>
<name>A0A6S7F397_9BURK</name>
<evidence type="ECO:0000313" key="3">
    <source>
        <dbReference type="Proteomes" id="UP000494117"/>
    </source>
</evidence>
<organism evidence="2 3">
    <name type="scientific">Achromobacter anxifer</name>
    <dbReference type="NCBI Taxonomy" id="1287737"/>
    <lineage>
        <taxon>Bacteria</taxon>
        <taxon>Pseudomonadati</taxon>
        <taxon>Pseudomonadota</taxon>
        <taxon>Betaproteobacteria</taxon>
        <taxon>Burkholderiales</taxon>
        <taxon>Alcaligenaceae</taxon>
        <taxon>Achromobacter</taxon>
    </lineage>
</organism>
<evidence type="ECO:0000313" key="2">
    <source>
        <dbReference type="EMBL" id="CAB3928197.1"/>
    </source>
</evidence>
<gene>
    <name evidence="2" type="ORF">LMG26858_06170</name>
</gene>
<feature type="domain" description="Lcl C-terminal" evidence="1">
    <location>
        <begin position="55"/>
        <end position="130"/>
    </location>
</feature>
<dbReference type="Proteomes" id="UP000494117">
    <property type="component" value="Unassembled WGS sequence"/>
</dbReference>
<reference evidence="2 3" key="1">
    <citation type="submission" date="2020-04" db="EMBL/GenBank/DDBJ databases">
        <authorList>
            <person name="De Canck E."/>
        </authorList>
    </citation>
    <scope>NUCLEOTIDE SEQUENCE [LARGE SCALE GENOMIC DNA]</scope>
    <source>
        <strain evidence="2 3">LMG 26858</strain>
    </source>
</reference>
<accession>A0A6S7F397</accession>
<sequence>MTATATSMPSIGQEWPEQGGVFIGSRLIDGVAHQIIIPGGAEFDLVDVEFKDLASAMAERGEINGHIDWRAPDQEDMMLAYINAPDLFDKSDYYWTNKPYGSFHAWAVYFERGRVSYWLRRCEFRVRPVRSIIASAL</sequence>